<protein>
    <recommendedName>
        <fullName evidence="7">Eukaryotic translation initiation factor 3 subunit I</fullName>
        <shortName evidence="7">eIF3i</shortName>
    </recommendedName>
    <alternativeName>
        <fullName evidence="7">Eukaryotic translation initiation factor 3 39 kDa subunit homolog</fullName>
        <shortName evidence="7">eIF-3 39 kDa subunit homolog</shortName>
    </alternativeName>
</protein>
<dbReference type="InterPro" id="IPR019775">
    <property type="entry name" value="WD40_repeat_CS"/>
</dbReference>
<keyword evidence="10" id="KW-1185">Reference proteome</keyword>
<reference evidence="9" key="1">
    <citation type="submission" date="2023-03" db="EMBL/GenBank/DDBJ databases">
        <title>Mating type loci evolution in Malassezia.</title>
        <authorList>
            <person name="Coelho M.A."/>
        </authorList>
    </citation>
    <scope>NUCLEOTIDE SEQUENCE</scope>
    <source>
        <strain evidence="9">CBS 11721</strain>
    </source>
</reference>
<dbReference type="InterPro" id="IPR015943">
    <property type="entry name" value="WD40/YVTN_repeat-like_dom_sf"/>
</dbReference>
<dbReference type="GO" id="GO:0001732">
    <property type="term" value="P:formation of cytoplasmic translation initiation complex"/>
    <property type="evidence" value="ECO:0007669"/>
    <property type="project" value="UniProtKB-UniRule"/>
</dbReference>
<dbReference type="SUPFAM" id="SSF50978">
    <property type="entry name" value="WD40 repeat-like"/>
    <property type="match status" value="1"/>
</dbReference>
<comment type="subcellular location">
    <subcellularLocation>
        <location evidence="7">Cytoplasm</location>
    </subcellularLocation>
</comment>
<dbReference type="GO" id="GO:0003743">
    <property type="term" value="F:translation initiation factor activity"/>
    <property type="evidence" value="ECO:0007669"/>
    <property type="project" value="UniProtKB-UniRule"/>
</dbReference>
<comment type="similarity">
    <text evidence="7">Belongs to the eIF-3 subunit I family.</text>
</comment>
<dbReference type="GO" id="GO:0033290">
    <property type="term" value="C:eukaryotic 48S preinitiation complex"/>
    <property type="evidence" value="ECO:0007669"/>
    <property type="project" value="UniProtKB-UniRule"/>
</dbReference>
<dbReference type="PROSITE" id="PS50294">
    <property type="entry name" value="WD_REPEATS_REGION"/>
    <property type="match status" value="3"/>
</dbReference>
<evidence type="ECO:0000256" key="7">
    <source>
        <dbReference type="HAMAP-Rule" id="MF_03008"/>
    </source>
</evidence>
<feature type="repeat" description="WD" evidence="8">
    <location>
        <begin position="293"/>
        <end position="324"/>
    </location>
</feature>
<sequence length="347" mass="38570">MRQIILAGHTRPLSQIKFNREGDLLFSVARDNVVNAWFSSNGERLGTYIGHSGAVPSVDVDAETTLLITGSSNNQVRLWEVRTGTCLYVWEFPVSVRRVAFNPTGTQFLVVTEERMGHRGMLRVFDVNRDPASWTNQKAEPMRTITFSGRKATCAIFDALGTHIITAHEDGRLALYYHDPTEGESGIDAELELKSVNAHSDVVTDLQLGWDGTYIITSSKDKTAKLLDVQSLETIKTYGADTPLNSAFAHPTRPYIVCGGGQEARDVTTTSSRQGKFESRFWHKVFEEECARVPAHFGPINSLAVSPDGKAYASGGEDGYVRVYWFDKSFFTARPYGNELEIADEDE</sequence>
<dbReference type="EMBL" id="CP119882">
    <property type="protein sequence ID" value="WFD37042.1"/>
    <property type="molecule type" value="Genomic_DNA"/>
</dbReference>
<dbReference type="GO" id="GO:0003723">
    <property type="term" value="F:RNA binding"/>
    <property type="evidence" value="ECO:0007669"/>
    <property type="project" value="TreeGrafter"/>
</dbReference>
<evidence type="ECO:0000256" key="1">
    <source>
        <dbReference type="ARBA" id="ARBA00022490"/>
    </source>
</evidence>
<gene>
    <name evidence="7 9" type="primary">TIF34</name>
    <name evidence="9" type="ORF">MCUN1_003934</name>
</gene>
<comment type="subunit">
    <text evidence="7">Component of the eukaryotic translation initiation factor 3 (eIF-3) complex.</text>
</comment>
<keyword evidence="5 7" id="KW-0648">Protein biosynthesis</keyword>
<feature type="repeat" description="WD" evidence="8">
    <location>
        <begin position="6"/>
        <end position="47"/>
    </location>
</feature>
<feature type="repeat" description="WD" evidence="8">
    <location>
        <begin position="196"/>
        <end position="237"/>
    </location>
</feature>
<evidence type="ECO:0000256" key="2">
    <source>
        <dbReference type="ARBA" id="ARBA00022540"/>
    </source>
</evidence>
<dbReference type="InterPro" id="IPR001680">
    <property type="entry name" value="WD40_rpt"/>
</dbReference>
<dbReference type="HAMAP" id="MF_03008">
    <property type="entry name" value="eIF3i"/>
    <property type="match status" value="1"/>
</dbReference>
<name>A0AAF0F268_9BASI</name>
<organism evidence="9 10">
    <name type="scientific">Malassezia cuniculi</name>
    <dbReference type="NCBI Taxonomy" id="948313"/>
    <lineage>
        <taxon>Eukaryota</taxon>
        <taxon>Fungi</taxon>
        <taxon>Dikarya</taxon>
        <taxon>Basidiomycota</taxon>
        <taxon>Ustilaginomycotina</taxon>
        <taxon>Malasseziomycetes</taxon>
        <taxon>Malasseziales</taxon>
        <taxon>Malasseziaceae</taxon>
        <taxon>Malassezia</taxon>
    </lineage>
</organism>
<dbReference type="InterPro" id="IPR036322">
    <property type="entry name" value="WD40_repeat_dom_sf"/>
</dbReference>
<evidence type="ECO:0000313" key="9">
    <source>
        <dbReference type="EMBL" id="WFD37042.1"/>
    </source>
</evidence>
<dbReference type="InterPro" id="IPR027525">
    <property type="entry name" value="eIF3i"/>
</dbReference>
<evidence type="ECO:0000256" key="6">
    <source>
        <dbReference type="ARBA" id="ARBA00038394"/>
    </source>
</evidence>
<keyword evidence="2 7" id="KW-0396">Initiation factor</keyword>
<dbReference type="Gene3D" id="2.130.10.10">
    <property type="entry name" value="YVTN repeat-like/Quinoprotein amine dehydrogenase"/>
    <property type="match status" value="1"/>
</dbReference>
<comment type="similarity">
    <text evidence="6">Belongs to the WD repeat STRAP family.</text>
</comment>
<comment type="function">
    <text evidence="7">Component of the eukaryotic translation initiation factor 3 (eIF-3) complex, which is involved in protein synthesis of a specialized repertoire of mRNAs and, together with other initiation factors, stimulates binding of mRNA and methionyl-tRNAi to the 40S ribosome. The eIF-3 complex specifically targets and initiates translation of a subset of mRNAs involved in cell proliferation.</text>
</comment>
<accession>A0AAF0F268</accession>
<dbReference type="Proteomes" id="UP001219933">
    <property type="component" value="Chromosome 6"/>
</dbReference>
<dbReference type="Pfam" id="PF24805">
    <property type="entry name" value="EIF3I"/>
    <property type="match status" value="1"/>
</dbReference>
<keyword evidence="1 7" id="KW-0963">Cytoplasm</keyword>
<dbReference type="PANTHER" id="PTHR19877:SF1">
    <property type="entry name" value="EUKARYOTIC TRANSLATION INITIATION FACTOR 3 SUBUNIT I"/>
    <property type="match status" value="1"/>
</dbReference>
<evidence type="ECO:0000256" key="8">
    <source>
        <dbReference type="PROSITE-ProRule" id="PRU00221"/>
    </source>
</evidence>
<evidence type="ECO:0000313" key="10">
    <source>
        <dbReference type="Proteomes" id="UP001219933"/>
    </source>
</evidence>
<keyword evidence="3 8" id="KW-0853">WD repeat</keyword>
<dbReference type="GO" id="GO:0071541">
    <property type="term" value="C:eukaryotic translation initiation factor 3 complex, eIF3m"/>
    <property type="evidence" value="ECO:0007669"/>
    <property type="project" value="TreeGrafter"/>
</dbReference>
<dbReference type="SMART" id="SM00320">
    <property type="entry name" value="WD40"/>
    <property type="match status" value="6"/>
</dbReference>
<dbReference type="PANTHER" id="PTHR19877">
    <property type="entry name" value="EUKARYOTIC TRANSLATION INITIATION FACTOR 3 SUBUNIT I"/>
    <property type="match status" value="1"/>
</dbReference>
<dbReference type="GO" id="GO:0016282">
    <property type="term" value="C:eukaryotic 43S preinitiation complex"/>
    <property type="evidence" value="ECO:0007669"/>
    <property type="project" value="UniProtKB-UniRule"/>
</dbReference>
<keyword evidence="4" id="KW-0677">Repeat</keyword>
<evidence type="ECO:0000256" key="3">
    <source>
        <dbReference type="ARBA" id="ARBA00022574"/>
    </source>
</evidence>
<dbReference type="AlphaFoldDB" id="A0AAF0F268"/>
<feature type="repeat" description="WD" evidence="8">
    <location>
        <begin position="48"/>
        <end position="89"/>
    </location>
</feature>
<dbReference type="PROSITE" id="PS00678">
    <property type="entry name" value="WD_REPEATS_1"/>
    <property type="match status" value="1"/>
</dbReference>
<proteinExistence type="inferred from homology"/>
<evidence type="ECO:0000256" key="4">
    <source>
        <dbReference type="ARBA" id="ARBA00022737"/>
    </source>
</evidence>
<dbReference type="PROSITE" id="PS50082">
    <property type="entry name" value="WD_REPEATS_2"/>
    <property type="match status" value="4"/>
</dbReference>
<evidence type="ECO:0000256" key="5">
    <source>
        <dbReference type="ARBA" id="ARBA00022917"/>
    </source>
</evidence>